<evidence type="ECO:0000256" key="5">
    <source>
        <dbReference type="ARBA" id="ARBA00023242"/>
    </source>
</evidence>
<accession>A0A183GAX3</accession>
<name>A0A183GAX3_HELPZ</name>
<dbReference type="GO" id="GO:0006261">
    <property type="term" value="P:DNA-templated DNA replication"/>
    <property type="evidence" value="ECO:0007669"/>
    <property type="project" value="InterPro"/>
</dbReference>
<comment type="similarity">
    <text evidence="2">Belongs to the DNA polymerase epsilon subunit B family.</text>
</comment>
<proteinExistence type="inferred from homology"/>
<evidence type="ECO:0000313" key="10">
    <source>
        <dbReference type="WBParaSite" id="HPBE_0001920701-mRNA-1"/>
    </source>
</evidence>
<evidence type="ECO:0000313" key="8">
    <source>
        <dbReference type="EMBL" id="VDP14361.1"/>
    </source>
</evidence>
<dbReference type="InterPro" id="IPR007185">
    <property type="entry name" value="DNA_pol_a/d/e_bsu"/>
</dbReference>
<keyword evidence="3" id="KW-0235">DNA replication</keyword>
<sequence>MLVSLGRAYLSPSSVKFGSVTTINVVPEKLDRELQMCTSLFNVFDAFSIRRYVFDANCRKMMLMEDPPKVVSSVNKATDAIRHRFQIVAQRIARSRLLQSIKFSTIESLLGGAHRQNDVIVIGMLTQQKSHCYHIEDLTASVQVEFNKETRFQQGLFTEGSVAIFQGSYDSALFTAREVASVPLEPAEETRAAFGNTNWFGGDDPIAFRCNPKLCAAEQNNPNAQIVILSEVHLDNPQVMQAVYHMLSGFSGSPPLAFIFCGNFCSRPRQQDTMELLHTGFRRLANQFNGFGSSFSSTRFVFVPGPDDPCLNIVASLFATGAETETASVREIRVSDVSEEENPFEKSVKQAEVLLKGVPVMRTEL</sequence>
<keyword evidence="4" id="KW-0238">DNA-binding</keyword>
<dbReference type="PANTHER" id="PTHR12708">
    <property type="entry name" value="DNA POLYMERASE EPSILON SUBUNIT B"/>
    <property type="match status" value="1"/>
</dbReference>
<evidence type="ECO:0000313" key="9">
    <source>
        <dbReference type="Proteomes" id="UP000050761"/>
    </source>
</evidence>
<dbReference type="PANTHER" id="PTHR12708:SF0">
    <property type="entry name" value="DNA POLYMERASE EPSILON SUBUNIT 2"/>
    <property type="match status" value="1"/>
</dbReference>
<evidence type="ECO:0000256" key="4">
    <source>
        <dbReference type="ARBA" id="ARBA00023125"/>
    </source>
</evidence>
<dbReference type="GO" id="GO:0008622">
    <property type="term" value="C:epsilon DNA polymerase complex"/>
    <property type="evidence" value="ECO:0007669"/>
    <property type="project" value="InterPro"/>
</dbReference>
<accession>A0A3P8AV12</accession>
<dbReference type="EMBL" id="UZAH01031202">
    <property type="protein sequence ID" value="VDP14361.1"/>
    <property type="molecule type" value="Genomic_DNA"/>
</dbReference>
<evidence type="ECO:0000259" key="7">
    <source>
        <dbReference type="Pfam" id="PF04042"/>
    </source>
</evidence>
<keyword evidence="9" id="KW-1185">Reference proteome</keyword>
<evidence type="ECO:0000256" key="3">
    <source>
        <dbReference type="ARBA" id="ARBA00022705"/>
    </source>
</evidence>
<dbReference type="Proteomes" id="UP000050761">
    <property type="component" value="Unassembled WGS sequence"/>
</dbReference>
<protein>
    <recommendedName>
        <fullName evidence="6">DNA polymerase II subunit 2</fullName>
    </recommendedName>
</protein>
<keyword evidence="5" id="KW-0539">Nucleus</keyword>
<dbReference type="Pfam" id="PF04042">
    <property type="entry name" value="DNA_pol_E_B"/>
    <property type="match status" value="1"/>
</dbReference>
<dbReference type="GO" id="GO:0042276">
    <property type="term" value="P:error-prone translesion synthesis"/>
    <property type="evidence" value="ECO:0007669"/>
    <property type="project" value="TreeGrafter"/>
</dbReference>
<gene>
    <name evidence="8" type="ORF">HPBE_LOCUS19206</name>
</gene>
<dbReference type="OrthoDB" id="10254730at2759"/>
<reference evidence="10" key="2">
    <citation type="submission" date="2019-09" db="UniProtKB">
        <authorList>
            <consortium name="WormBaseParasite"/>
        </authorList>
    </citation>
    <scope>IDENTIFICATION</scope>
</reference>
<feature type="domain" description="DNA polymerase alpha/delta/epsilon subunit B" evidence="7">
    <location>
        <begin position="226"/>
        <end position="311"/>
    </location>
</feature>
<reference evidence="8 9" key="1">
    <citation type="submission" date="2018-11" db="EMBL/GenBank/DDBJ databases">
        <authorList>
            <consortium name="Pathogen Informatics"/>
        </authorList>
    </citation>
    <scope>NUCLEOTIDE SEQUENCE [LARGE SCALE GENOMIC DNA]</scope>
</reference>
<organism evidence="9 10">
    <name type="scientific">Heligmosomoides polygyrus</name>
    <name type="common">Parasitic roundworm</name>
    <dbReference type="NCBI Taxonomy" id="6339"/>
    <lineage>
        <taxon>Eukaryota</taxon>
        <taxon>Metazoa</taxon>
        <taxon>Ecdysozoa</taxon>
        <taxon>Nematoda</taxon>
        <taxon>Chromadorea</taxon>
        <taxon>Rhabditida</taxon>
        <taxon>Rhabditina</taxon>
        <taxon>Rhabditomorpha</taxon>
        <taxon>Strongyloidea</taxon>
        <taxon>Heligmosomidae</taxon>
        <taxon>Heligmosomoides</taxon>
    </lineage>
</organism>
<evidence type="ECO:0000256" key="6">
    <source>
        <dbReference type="ARBA" id="ARBA00032930"/>
    </source>
</evidence>
<evidence type="ECO:0000256" key="1">
    <source>
        <dbReference type="ARBA" id="ARBA00004123"/>
    </source>
</evidence>
<dbReference type="WBParaSite" id="HPBE_0001920701-mRNA-1">
    <property type="protein sequence ID" value="HPBE_0001920701-mRNA-1"/>
    <property type="gene ID" value="HPBE_0001920701"/>
</dbReference>
<comment type="subcellular location">
    <subcellularLocation>
        <location evidence="1">Nucleus</location>
    </subcellularLocation>
</comment>
<dbReference type="GO" id="GO:0003677">
    <property type="term" value="F:DNA binding"/>
    <property type="evidence" value="ECO:0007669"/>
    <property type="project" value="UniProtKB-KW"/>
</dbReference>
<dbReference type="AlphaFoldDB" id="A0A183GAX3"/>
<evidence type="ECO:0000256" key="2">
    <source>
        <dbReference type="ARBA" id="ARBA00009560"/>
    </source>
</evidence>
<dbReference type="InterPro" id="IPR016266">
    <property type="entry name" value="POLE2"/>
</dbReference>